<evidence type="ECO:0000313" key="2">
    <source>
        <dbReference type="EMBL" id="AMY26009.1"/>
    </source>
</evidence>
<gene>
    <name evidence="2" type="ORF">A3Q41_04745</name>
</gene>
<evidence type="ECO:0000256" key="1">
    <source>
        <dbReference type="SAM" id="SignalP"/>
    </source>
</evidence>
<dbReference type="KEGG" id="rhs:A3Q41_04745"/>
<proteinExistence type="predicted"/>
<sequence>MTHSSRRIAVLTGLLALPLAAGATIGVGTASADEWHFGPVYRAEQSGEGGQYFCNKALSLEKASQSYIVVPCTNVENTDVWYRIVVNPYSWGWSG</sequence>
<name>A0A143QST4_RHOFA</name>
<dbReference type="PATRIC" id="fig|1653479.3.peg.4800"/>
<reference evidence="2 3" key="1">
    <citation type="journal article" date="2016" name="Genome Announc.">
        <title>Complete Genome and Plasmid Sequences for Rhodococcus fascians D188 and Draft Sequences for Rhodococcus Isolates PBTS 1 and PBTS 2.</title>
        <authorList>
            <person name="Stamler R.A."/>
            <person name="Vereecke D."/>
            <person name="Zhang Y."/>
            <person name="Schilkey F."/>
            <person name="Devitt N."/>
            <person name="Randall J.J."/>
        </authorList>
    </citation>
    <scope>NUCLEOTIDE SEQUENCE [LARGE SCALE GENOMIC DNA]</scope>
    <source>
        <strain evidence="2 3">PBTS2</strain>
    </source>
</reference>
<organism evidence="2 3">
    <name type="scientific">Rhodococcoides fascians</name>
    <name type="common">Rhodococcus fascians</name>
    <dbReference type="NCBI Taxonomy" id="1828"/>
    <lineage>
        <taxon>Bacteria</taxon>
        <taxon>Bacillati</taxon>
        <taxon>Actinomycetota</taxon>
        <taxon>Actinomycetes</taxon>
        <taxon>Mycobacteriales</taxon>
        <taxon>Nocardiaceae</taxon>
        <taxon>Rhodococcoides</taxon>
    </lineage>
</organism>
<dbReference type="OrthoDB" id="4468921at2"/>
<reference evidence="3" key="2">
    <citation type="submission" date="2016-04" db="EMBL/GenBank/DDBJ databases">
        <title>Complete Genome and Plasmid Sequences for Rhodococcus fascians D188 and Draft Sequences for Rhodococcus spp. Isolates PBTS 1 and PBTS 2.</title>
        <authorList>
            <person name="Stamer R."/>
            <person name="Vereecke D."/>
            <person name="Zhang Y."/>
            <person name="Schilkey F."/>
            <person name="Devitt N."/>
            <person name="Randall J."/>
        </authorList>
    </citation>
    <scope>NUCLEOTIDE SEQUENCE [LARGE SCALE GENOMIC DNA]</scope>
    <source>
        <strain evidence="3">PBTS2</strain>
    </source>
</reference>
<evidence type="ECO:0000313" key="3">
    <source>
        <dbReference type="Proteomes" id="UP000076038"/>
    </source>
</evidence>
<keyword evidence="1" id="KW-0732">Signal</keyword>
<dbReference type="RefSeq" id="WP_063216749.1">
    <property type="nucleotide sequence ID" value="NZ_CP015220.1"/>
</dbReference>
<dbReference type="Proteomes" id="UP000076038">
    <property type="component" value="Chromosome"/>
</dbReference>
<keyword evidence="3" id="KW-1185">Reference proteome</keyword>
<feature type="chain" id="PRO_5041044994" description="Secreted protein" evidence="1">
    <location>
        <begin position="24"/>
        <end position="95"/>
    </location>
</feature>
<protein>
    <recommendedName>
        <fullName evidence="4">Secreted protein</fullName>
    </recommendedName>
</protein>
<dbReference type="EMBL" id="CP015220">
    <property type="protein sequence ID" value="AMY26009.1"/>
    <property type="molecule type" value="Genomic_DNA"/>
</dbReference>
<feature type="signal peptide" evidence="1">
    <location>
        <begin position="1"/>
        <end position="23"/>
    </location>
</feature>
<evidence type="ECO:0008006" key="4">
    <source>
        <dbReference type="Google" id="ProtNLM"/>
    </source>
</evidence>
<dbReference type="AlphaFoldDB" id="A0A143QST4"/>
<accession>A0A143QST4</accession>